<sequence>MSRLLIVLLAAMAWVGVAAAQTQSTTPGTHAGTKLAFPATLGGAQFERVVNYAGPPTNRPDQGVTYFYSTPKKMMIAVHIYDGGRRVPPGSGNPLVVDEFMGEISSSEQQVKFGGYKDFERPSVPSTCTYGGISFRCITYSAVNQANARLYTKMMMTGFRDNFISIRIDWSQARQQTASDADAALQAFVPALFH</sequence>
<name>A0A512NIN5_9HYPH</name>
<dbReference type="OrthoDB" id="7375567at2"/>
<gene>
    <name evidence="2" type="ORF">RSO01_59830</name>
</gene>
<dbReference type="Proteomes" id="UP000321058">
    <property type="component" value="Unassembled WGS sequence"/>
</dbReference>
<protein>
    <recommendedName>
        <fullName evidence="4">Lipoprotein</fullName>
    </recommendedName>
</protein>
<feature type="chain" id="PRO_5022152123" description="Lipoprotein" evidence="1">
    <location>
        <begin position="21"/>
        <end position="194"/>
    </location>
</feature>
<feature type="signal peptide" evidence="1">
    <location>
        <begin position="1"/>
        <end position="20"/>
    </location>
</feature>
<accession>A0A512NIN5</accession>
<reference evidence="2 3" key="1">
    <citation type="submission" date="2019-07" db="EMBL/GenBank/DDBJ databases">
        <title>Whole genome shotgun sequence of Reyranella soli NBRC 108950.</title>
        <authorList>
            <person name="Hosoyama A."/>
            <person name="Uohara A."/>
            <person name="Ohji S."/>
            <person name="Ichikawa N."/>
        </authorList>
    </citation>
    <scope>NUCLEOTIDE SEQUENCE [LARGE SCALE GENOMIC DNA]</scope>
    <source>
        <strain evidence="2 3">NBRC 108950</strain>
    </source>
</reference>
<evidence type="ECO:0008006" key="4">
    <source>
        <dbReference type="Google" id="ProtNLM"/>
    </source>
</evidence>
<proteinExistence type="predicted"/>
<dbReference type="EMBL" id="BKAJ01000111">
    <property type="protein sequence ID" value="GEP58817.1"/>
    <property type="molecule type" value="Genomic_DNA"/>
</dbReference>
<evidence type="ECO:0000256" key="1">
    <source>
        <dbReference type="SAM" id="SignalP"/>
    </source>
</evidence>
<organism evidence="2 3">
    <name type="scientific">Reyranella soli</name>
    <dbReference type="NCBI Taxonomy" id="1230389"/>
    <lineage>
        <taxon>Bacteria</taxon>
        <taxon>Pseudomonadati</taxon>
        <taxon>Pseudomonadota</taxon>
        <taxon>Alphaproteobacteria</taxon>
        <taxon>Hyphomicrobiales</taxon>
        <taxon>Reyranellaceae</taxon>
        <taxon>Reyranella</taxon>
    </lineage>
</organism>
<comment type="caution">
    <text evidence="2">The sequence shown here is derived from an EMBL/GenBank/DDBJ whole genome shotgun (WGS) entry which is preliminary data.</text>
</comment>
<dbReference type="RefSeq" id="WP_147154208.1">
    <property type="nucleotide sequence ID" value="NZ_BKAJ01000111.1"/>
</dbReference>
<keyword evidence="3" id="KW-1185">Reference proteome</keyword>
<dbReference type="AlphaFoldDB" id="A0A512NIN5"/>
<keyword evidence="1" id="KW-0732">Signal</keyword>
<evidence type="ECO:0000313" key="2">
    <source>
        <dbReference type="EMBL" id="GEP58817.1"/>
    </source>
</evidence>
<evidence type="ECO:0000313" key="3">
    <source>
        <dbReference type="Proteomes" id="UP000321058"/>
    </source>
</evidence>